<evidence type="ECO:0000256" key="7">
    <source>
        <dbReference type="ARBA" id="ARBA00023022"/>
    </source>
</evidence>
<dbReference type="AlphaFoldDB" id="A0A6P7GS04"/>
<evidence type="ECO:0000256" key="6">
    <source>
        <dbReference type="ARBA" id="ARBA00022859"/>
    </source>
</evidence>
<dbReference type="OrthoDB" id="8117451at2759"/>
<evidence type="ECO:0000313" key="12">
    <source>
        <dbReference type="RefSeq" id="XP_028146590.1"/>
    </source>
</evidence>
<reference evidence="12" key="1">
    <citation type="submission" date="2025-04" db="UniProtKB">
        <authorList>
            <consortium name="RefSeq"/>
        </authorList>
    </citation>
    <scope>IDENTIFICATION</scope>
    <source>
        <tissue evidence="12">Whole insect</tissue>
    </source>
</reference>
<comment type="subcellular location">
    <subcellularLocation>
        <location evidence="1">Secreted</location>
    </subcellularLocation>
</comment>
<evidence type="ECO:0000259" key="9">
    <source>
        <dbReference type="Pfam" id="PF03769"/>
    </source>
</evidence>
<organism evidence="12">
    <name type="scientific">Diabrotica virgifera virgifera</name>
    <name type="common">western corn rootworm</name>
    <dbReference type="NCBI Taxonomy" id="50390"/>
    <lineage>
        <taxon>Eukaryota</taxon>
        <taxon>Metazoa</taxon>
        <taxon>Ecdysozoa</taxon>
        <taxon>Arthropoda</taxon>
        <taxon>Hexapoda</taxon>
        <taxon>Insecta</taxon>
        <taxon>Pterygota</taxon>
        <taxon>Neoptera</taxon>
        <taxon>Endopterygota</taxon>
        <taxon>Coleoptera</taxon>
        <taxon>Polyphaga</taxon>
        <taxon>Cucujiformia</taxon>
        <taxon>Chrysomeloidea</taxon>
        <taxon>Chrysomelidae</taxon>
        <taxon>Galerucinae</taxon>
        <taxon>Diabroticina</taxon>
        <taxon>Diabroticites</taxon>
        <taxon>Diabrotica</taxon>
    </lineage>
</organism>
<comment type="similarity">
    <text evidence="2">Belongs to the attacin/sarcotoxin-2 family.</text>
</comment>
<keyword evidence="5" id="KW-0399">Innate immunity</keyword>
<accession>A0A6P7GS04</accession>
<keyword evidence="6" id="KW-0391">Immunity</keyword>
<evidence type="ECO:0000256" key="2">
    <source>
        <dbReference type="ARBA" id="ARBA00007550"/>
    </source>
</evidence>
<evidence type="ECO:0000256" key="3">
    <source>
        <dbReference type="ARBA" id="ARBA00022525"/>
    </source>
</evidence>
<feature type="chain" id="PRO_5027606048" evidence="8">
    <location>
        <begin position="17"/>
        <end position="163"/>
    </location>
</feature>
<dbReference type="GO" id="GO:0045087">
    <property type="term" value="P:innate immune response"/>
    <property type="evidence" value="ECO:0007669"/>
    <property type="project" value="UniProtKB-KW"/>
</dbReference>
<dbReference type="GO" id="GO:0005576">
    <property type="term" value="C:extracellular region"/>
    <property type="evidence" value="ECO:0007669"/>
    <property type="project" value="UniProtKB-SubCell"/>
</dbReference>
<evidence type="ECO:0000256" key="8">
    <source>
        <dbReference type="SAM" id="SignalP"/>
    </source>
</evidence>
<feature type="domain" description="Attacin C-terminal" evidence="9">
    <location>
        <begin position="51"/>
        <end position="163"/>
    </location>
</feature>
<dbReference type="Proteomes" id="UP001652700">
    <property type="component" value="Unplaced"/>
</dbReference>
<evidence type="ECO:0000256" key="4">
    <source>
        <dbReference type="ARBA" id="ARBA00022529"/>
    </source>
</evidence>
<sequence>MKYLIVFASFLLFAAALPVDVIEDEEGQEYALVPLHRERRQLKWGLNQSGYGLSHSGNLFNNNNNRLDGTVSASKAWGSHGLKPDTFGGRLDFANKPSSSSAFVGADRTRGYGTDVNAGLKYNFLQKKNWNGDISGQYGRHFGGPGGTGKPQAGVFLNLNGKF</sequence>
<dbReference type="RefSeq" id="XP_028146590.1">
    <property type="nucleotide sequence ID" value="XM_028290789.1"/>
</dbReference>
<name>A0A6P7GS04_DIAVI</name>
<dbReference type="GO" id="GO:0042742">
    <property type="term" value="P:defense response to bacterium"/>
    <property type="evidence" value="ECO:0007669"/>
    <property type="project" value="UniProtKB-KW"/>
</dbReference>
<dbReference type="Pfam" id="PF03769">
    <property type="entry name" value="Attacin_C"/>
    <property type="match status" value="1"/>
</dbReference>
<gene>
    <name evidence="12" type="primary">LOC114340065</name>
</gene>
<protein>
    <submittedName>
        <fullName evidence="12">Uncharacterized protein LOC114340065 isoform X2</fullName>
    </submittedName>
</protein>
<evidence type="ECO:0000256" key="5">
    <source>
        <dbReference type="ARBA" id="ARBA00022588"/>
    </source>
</evidence>
<proteinExistence type="inferred from homology"/>
<dbReference type="InterPro" id="IPR005521">
    <property type="entry name" value="Attacin_C"/>
</dbReference>
<evidence type="ECO:0000313" key="11">
    <source>
        <dbReference type="Proteomes" id="UP001652700"/>
    </source>
</evidence>
<keyword evidence="3" id="KW-0964">Secreted</keyword>
<evidence type="ECO:0000256" key="1">
    <source>
        <dbReference type="ARBA" id="ARBA00004613"/>
    </source>
</evidence>
<keyword evidence="8" id="KW-0732">Signal</keyword>
<keyword evidence="7" id="KW-0044">Antibiotic</keyword>
<dbReference type="EnsemblMetazoa" id="XM_050648038.1">
    <property type="protein sequence ID" value="XP_050503995.1"/>
    <property type="gene ID" value="LOC126882956"/>
</dbReference>
<keyword evidence="11" id="KW-1185">Reference proteome</keyword>
<feature type="signal peptide" evidence="8">
    <location>
        <begin position="1"/>
        <end position="16"/>
    </location>
</feature>
<keyword evidence="4" id="KW-0929">Antimicrobial</keyword>
<evidence type="ECO:0000313" key="10">
    <source>
        <dbReference type="EnsemblMetazoa" id="XP_050503995.1"/>
    </source>
</evidence>
<reference evidence="10" key="2">
    <citation type="submission" date="2025-05" db="UniProtKB">
        <authorList>
            <consortium name="EnsemblMetazoa"/>
        </authorList>
    </citation>
    <scope>IDENTIFICATION</scope>
</reference>